<dbReference type="Proteomes" id="UP000507470">
    <property type="component" value="Unassembled WGS sequence"/>
</dbReference>
<name>A0A6J8DMQ9_MYTCO</name>
<organism evidence="1 2">
    <name type="scientific">Mytilus coruscus</name>
    <name type="common">Sea mussel</name>
    <dbReference type="NCBI Taxonomy" id="42192"/>
    <lineage>
        <taxon>Eukaryota</taxon>
        <taxon>Metazoa</taxon>
        <taxon>Spiralia</taxon>
        <taxon>Lophotrochozoa</taxon>
        <taxon>Mollusca</taxon>
        <taxon>Bivalvia</taxon>
        <taxon>Autobranchia</taxon>
        <taxon>Pteriomorphia</taxon>
        <taxon>Mytilida</taxon>
        <taxon>Mytiloidea</taxon>
        <taxon>Mytilidae</taxon>
        <taxon>Mytilinae</taxon>
        <taxon>Mytilus</taxon>
    </lineage>
</organism>
<sequence>MSMQPKPHVQERRNLQYDRRERQSDRCRGCGEFCKIRRQCPAFKVKCCHCDRIGHYKEVCEHQMREIQNPNRSGHDFLKHNRIHLDFDEETLFISETGTKNYTAVEMNSGLARTICSITIPPLSQVDIPIRASRVQSKVAILEPLSSLPQQSLAGAKFCISLVNGNKSLMRIMNPTKKGEFLPANSVVASVSLVTSLS</sequence>
<protein>
    <recommendedName>
        <fullName evidence="3">CCHC-type domain-containing protein</fullName>
    </recommendedName>
</protein>
<evidence type="ECO:0000313" key="1">
    <source>
        <dbReference type="EMBL" id="CAC5409027.1"/>
    </source>
</evidence>
<reference evidence="1 2" key="1">
    <citation type="submission" date="2020-06" db="EMBL/GenBank/DDBJ databases">
        <authorList>
            <person name="Li R."/>
            <person name="Bekaert M."/>
        </authorList>
    </citation>
    <scope>NUCLEOTIDE SEQUENCE [LARGE SCALE GENOMIC DNA]</scope>
    <source>
        <strain evidence="2">wild</strain>
    </source>
</reference>
<keyword evidence="2" id="KW-1185">Reference proteome</keyword>
<dbReference type="EMBL" id="CACVKT020007622">
    <property type="protein sequence ID" value="CAC5409027.1"/>
    <property type="molecule type" value="Genomic_DNA"/>
</dbReference>
<dbReference type="AlphaFoldDB" id="A0A6J8DMQ9"/>
<evidence type="ECO:0000313" key="2">
    <source>
        <dbReference type="Proteomes" id="UP000507470"/>
    </source>
</evidence>
<gene>
    <name evidence="1" type="ORF">MCOR_42358</name>
</gene>
<accession>A0A6J8DMQ9</accession>
<evidence type="ECO:0008006" key="3">
    <source>
        <dbReference type="Google" id="ProtNLM"/>
    </source>
</evidence>
<proteinExistence type="predicted"/>